<feature type="region of interest" description="Disordered" evidence="1">
    <location>
        <begin position="246"/>
        <end position="266"/>
    </location>
</feature>
<dbReference type="Proteomes" id="UP000663864">
    <property type="component" value="Unassembled WGS sequence"/>
</dbReference>
<name>A0A814GGR2_9BILA</name>
<evidence type="ECO:0000313" key="3">
    <source>
        <dbReference type="EMBL" id="CAF3890822.1"/>
    </source>
</evidence>
<organism evidence="2 4">
    <name type="scientific">Rotaria sordida</name>
    <dbReference type="NCBI Taxonomy" id="392033"/>
    <lineage>
        <taxon>Eukaryota</taxon>
        <taxon>Metazoa</taxon>
        <taxon>Spiralia</taxon>
        <taxon>Gnathifera</taxon>
        <taxon>Rotifera</taxon>
        <taxon>Eurotatoria</taxon>
        <taxon>Bdelloidea</taxon>
        <taxon>Philodinida</taxon>
        <taxon>Philodinidae</taxon>
        <taxon>Rotaria</taxon>
    </lineage>
</organism>
<feature type="compositionally biased region" description="Low complexity" evidence="1">
    <location>
        <begin position="702"/>
        <end position="715"/>
    </location>
</feature>
<dbReference type="Proteomes" id="UP000663836">
    <property type="component" value="Unassembled WGS sequence"/>
</dbReference>
<sequence length="743" mass="82865">MSVLVSTLTNNNHNNHHHHHHNSSFFSNNTNRRINGNISQIQQNRLTTNTLNEHDQDSDHVPFGVVNSMKQRLLNKVNESYVLNNNSTLVRHSLLKQSARIASNENLLQTKTSLSPLKRTTRLSRSQDNLTNNNNNNNNNSINYISAQIISTEQFTSYIQPKQDVIIVDTTTNSNHIDDNNNDGKLRAGQKTLSHRQSYTELHVDEAPKPGTVTTVKNMFERQIRLSRYDADKLINAIIPGNNSRLNSQHRDISSPTRSRSTSPNDMAIRQRRTTISGSILPSSSSTTLSLPVSSSYPDLVISHTPPAETNKNSNEQIHNENHTVNNQVINKEKKISNINRNLISHEHIPLSVIIDECSSNQSNNHRPNLLLPSKLVSETVDCQPLDFKSRLALFNRTNTQRINENSINIKKSFNQTNSLSTNLLTKPIVQHSTRLINEEKKDTQIDIISHPVSIPISRSVVNTANAVTFFGGNKVNGNTKSSLPDTILPPPPPQSSSSSSAAAAAAEINIKNEQSTSIDLQRAPDIIGGNIKLNKSSIFSGAKKNIRVQFIDDVDTFEYPSFEVVMAEHGSNGSDDDNDMDVNDNLTNVTSNGDNNHNIMKNNINGKTNDKEDELIDNNNQVDDVDDDELERLARINAEFNTNNLTEKPLKPKGTLHTFRPTHLDQYELGTQHGSLTISKSSDTSSTTNSYSILARQKLQSSSDTSTKTSTNHSLLKQQKSNFDMTNNVQWSSMSTTTDLLF</sequence>
<gene>
    <name evidence="3" type="ORF">JBS370_LOCUS20356</name>
    <name evidence="2" type="ORF">ZHD862_LOCUS12280</name>
</gene>
<dbReference type="EMBL" id="CAJNOT010000479">
    <property type="protein sequence ID" value="CAF0996139.1"/>
    <property type="molecule type" value="Genomic_DNA"/>
</dbReference>
<feature type="compositionally biased region" description="Low complexity" evidence="1">
    <location>
        <begin position="254"/>
        <end position="264"/>
    </location>
</feature>
<dbReference type="EMBL" id="CAJOBD010002554">
    <property type="protein sequence ID" value="CAF3890822.1"/>
    <property type="molecule type" value="Genomic_DNA"/>
</dbReference>
<evidence type="ECO:0000313" key="4">
    <source>
        <dbReference type="Proteomes" id="UP000663864"/>
    </source>
</evidence>
<evidence type="ECO:0000256" key="1">
    <source>
        <dbReference type="SAM" id="MobiDB-lite"/>
    </source>
</evidence>
<accession>A0A814GGR2</accession>
<dbReference type="AlphaFoldDB" id="A0A814GGR2"/>
<feature type="region of interest" description="Disordered" evidence="1">
    <location>
        <begin position="1"/>
        <end position="26"/>
    </location>
</feature>
<feature type="compositionally biased region" description="Low complexity" evidence="1">
    <location>
        <begin position="496"/>
        <end position="506"/>
    </location>
</feature>
<protein>
    <submittedName>
        <fullName evidence="2">Uncharacterized protein</fullName>
    </submittedName>
</protein>
<evidence type="ECO:0000313" key="2">
    <source>
        <dbReference type="EMBL" id="CAF0996139.1"/>
    </source>
</evidence>
<feature type="region of interest" description="Disordered" evidence="1">
    <location>
        <begin position="698"/>
        <end position="722"/>
    </location>
</feature>
<proteinExistence type="predicted"/>
<feature type="region of interest" description="Disordered" evidence="1">
    <location>
        <begin position="481"/>
        <end position="506"/>
    </location>
</feature>
<reference evidence="2" key="1">
    <citation type="submission" date="2021-02" db="EMBL/GenBank/DDBJ databases">
        <authorList>
            <person name="Nowell W R."/>
        </authorList>
    </citation>
    <scope>NUCLEOTIDE SEQUENCE</scope>
</reference>
<comment type="caution">
    <text evidence="2">The sequence shown here is derived from an EMBL/GenBank/DDBJ whole genome shotgun (WGS) entry which is preliminary data.</text>
</comment>